<keyword evidence="2" id="KW-0808">Transferase</keyword>
<keyword evidence="1" id="KW-0723">Serine/threonine-protein kinase</keyword>
<dbReference type="AlphaFoldDB" id="A0A812Z9D9"/>
<dbReference type="SMART" id="SM00220">
    <property type="entry name" value="S_TKc"/>
    <property type="match status" value="1"/>
</dbReference>
<evidence type="ECO:0000256" key="5">
    <source>
        <dbReference type="ARBA" id="ARBA00022840"/>
    </source>
</evidence>
<feature type="binding site" evidence="6">
    <location>
        <position position="29"/>
    </location>
    <ligand>
        <name>ATP</name>
        <dbReference type="ChEBI" id="CHEBI:30616"/>
    </ligand>
</feature>
<dbReference type="PANTHER" id="PTHR24353:SF37">
    <property type="entry name" value="CAMP-DEPENDENT PROTEIN KINASE CATALYTIC SUBUNIT PRKX"/>
    <property type="match status" value="1"/>
</dbReference>
<reference evidence="8" key="1">
    <citation type="submission" date="2021-02" db="EMBL/GenBank/DDBJ databases">
        <authorList>
            <person name="Dougan E. K."/>
            <person name="Rhodes N."/>
            <person name="Thang M."/>
            <person name="Chan C."/>
        </authorList>
    </citation>
    <scope>NUCLEOTIDE SEQUENCE</scope>
</reference>
<dbReference type="GO" id="GO:0005952">
    <property type="term" value="C:cAMP-dependent protein kinase complex"/>
    <property type="evidence" value="ECO:0007669"/>
    <property type="project" value="TreeGrafter"/>
</dbReference>
<dbReference type="Proteomes" id="UP000601435">
    <property type="component" value="Unassembled WGS sequence"/>
</dbReference>
<evidence type="ECO:0000256" key="1">
    <source>
        <dbReference type="ARBA" id="ARBA00022527"/>
    </source>
</evidence>
<keyword evidence="3 6" id="KW-0547">Nucleotide-binding</keyword>
<gene>
    <name evidence="8" type="primary">pkaC</name>
    <name evidence="8" type="ORF">SNEC2469_LOCUS24246</name>
</gene>
<dbReference type="Gene3D" id="3.30.200.20">
    <property type="entry name" value="Phosphorylase Kinase, domain 1"/>
    <property type="match status" value="1"/>
</dbReference>
<keyword evidence="5 6" id="KW-0067">ATP-binding</keyword>
<dbReference type="PANTHER" id="PTHR24353">
    <property type="entry name" value="CYCLIC NUCLEOTIDE-DEPENDENT PROTEIN KINASE"/>
    <property type="match status" value="1"/>
</dbReference>
<protein>
    <submittedName>
        <fullName evidence="8">PkaC protein</fullName>
    </submittedName>
</protein>
<sequence>MIGVGAFGSVRLVEHVKTGARYALKRIKKEDGQVPMEIQEECNLLGMASHPFVLQLVRSFQTEKSLYILTELITGGQLYEQMRDKMGTASRRHAQFYTGSLVLILEALHLAGVAYRDLKPVPRLCDFVSVGARVRRVPQKRGLKDYRITHTIFGGSLNYDYSRIDPQTLF</sequence>
<dbReference type="InterPro" id="IPR017441">
    <property type="entry name" value="Protein_kinase_ATP_BS"/>
</dbReference>
<comment type="caution">
    <text evidence="8">The sequence shown here is derived from an EMBL/GenBank/DDBJ whole genome shotgun (WGS) entry which is preliminary data.</text>
</comment>
<dbReference type="PROSITE" id="PS50011">
    <property type="entry name" value="PROTEIN_KINASE_DOM"/>
    <property type="match status" value="1"/>
</dbReference>
<dbReference type="GO" id="GO:0004691">
    <property type="term" value="F:cAMP-dependent protein kinase activity"/>
    <property type="evidence" value="ECO:0007669"/>
    <property type="project" value="TreeGrafter"/>
</dbReference>
<evidence type="ECO:0000256" key="4">
    <source>
        <dbReference type="ARBA" id="ARBA00022777"/>
    </source>
</evidence>
<keyword evidence="4" id="KW-0418">Kinase</keyword>
<evidence type="ECO:0000313" key="8">
    <source>
        <dbReference type="EMBL" id="CAE7816886.1"/>
    </source>
</evidence>
<dbReference type="OrthoDB" id="411105at2759"/>
<proteinExistence type="predicted"/>
<organism evidence="8 9">
    <name type="scientific">Symbiodinium necroappetens</name>
    <dbReference type="NCBI Taxonomy" id="1628268"/>
    <lineage>
        <taxon>Eukaryota</taxon>
        <taxon>Sar</taxon>
        <taxon>Alveolata</taxon>
        <taxon>Dinophyceae</taxon>
        <taxon>Suessiales</taxon>
        <taxon>Symbiodiniaceae</taxon>
        <taxon>Symbiodinium</taxon>
    </lineage>
</organism>
<evidence type="ECO:0000256" key="2">
    <source>
        <dbReference type="ARBA" id="ARBA00022679"/>
    </source>
</evidence>
<dbReference type="InterPro" id="IPR000719">
    <property type="entry name" value="Prot_kinase_dom"/>
</dbReference>
<dbReference type="Gene3D" id="1.10.510.10">
    <property type="entry name" value="Transferase(Phosphotransferase) domain 1"/>
    <property type="match status" value="1"/>
</dbReference>
<evidence type="ECO:0000259" key="7">
    <source>
        <dbReference type="PROSITE" id="PS50011"/>
    </source>
</evidence>
<dbReference type="SUPFAM" id="SSF56112">
    <property type="entry name" value="Protein kinase-like (PK-like)"/>
    <property type="match status" value="1"/>
</dbReference>
<dbReference type="GO" id="GO:0005524">
    <property type="term" value="F:ATP binding"/>
    <property type="evidence" value="ECO:0007669"/>
    <property type="project" value="UniProtKB-UniRule"/>
</dbReference>
<feature type="domain" description="Protein kinase" evidence="7">
    <location>
        <begin position="1"/>
        <end position="170"/>
    </location>
</feature>
<dbReference type="EMBL" id="CAJNJA010046392">
    <property type="protein sequence ID" value="CAE7816886.1"/>
    <property type="molecule type" value="Genomic_DNA"/>
</dbReference>
<evidence type="ECO:0000256" key="3">
    <source>
        <dbReference type="ARBA" id="ARBA00022741"/>
    </source>
</evidence>
<keyword evidence="9" id="KW-1185">Reference proteome</keyword>
<dbReference type="Pfam" id="PF00069">
    <property type="entry name" value="Pkinase"/>
    <property type="match status" value="1"/>
</dbReference>
<name>A0A812Z9D9_9DINO</name>
<accession>A0A812Z9D9</accession>
<dbReference type="PROSITE" id="PS00107">
    <property type="entry name" value="PROTEIN_KINASE_ATP"/>
    <property type="match status" value="1"/>
</dbReference>
<evidence type="ECO:0000256" key="6">
    <source>
        <dbReference type="PROSITE-ProRule" id="PRU10141"/>
    </source>
</evidence>
<dbReference type="InterPro" id="IPR011009">
    <property type="entry name" value="Kinase-like_dom_sf"/>
</dbReference>
<evidence type="ECO:0000313" key="9">
    <source>
        <dbReference type="Proteomes" id="UP000601435"/>
    </source>
</evidence>